<sequence>MGRLTDLPGFYYDEEKNRYFPIKGPIPGSSSRHSSSASTSAPQKSDLKPTSAGIARFKTAKLLQARELYGNVITSSKGRFSFQGEYLKLQASQPMIWKYQGTERVADGALEQIRVDLDIPDGPIETDVLLTGGLNGSLCYQP</sequence>
<reference evidence="4" key="1">
    <citation type="submission" date="2022-12" db="EMBL/GenBank/DDBJ databases">
        <title>Draft genome assemblies for two species of Escallonia (Escalloniales).</title>
        <authorList>
            <person name="Chanderbali A."/>
            <person name="Dervinis C."/>
            <person name="Anghel I."/>
            <person name="Soltis D."/>
            <person name="Soltis P."/>
            <person name="Zapata F."/>
        </authorList>
    </citation>
    <scope>NUCLEOTIDE SEQUENCE</scope>
    <source>
        <strain evidence="4">UCBG92.1500</strain>
        <tissue evidence="4">Leaf</tissue>
    </source>
</reference>
<keyword evidence="2" id="KW-0677">Repeat</keyword>
<comment type="caution">
    <text evidence="4">The sequence shown here is derived from an EMBL/GenBank/DDBJ whole genome shotgun (WGS) entry which is preliminary data.</text>
</comment>
<dbReference type="Proteomes" id="UP001187471">
    <property type="component" value="Unassembled WGS sequence"/>
</dbReference>
<accession>A0AA88UCL0</accession>
<evidence type="ECO:0000313" key="4">
    <source>
        <dbReference type="EMBL" id="KAK2979410.1"/>
    </source>
</evidence>
<keyword evidence="1" id="KW-0853">WD repeat</keyword>
<gene>
    <name evidence="4" type="ORF">RJ640_022792</name>
</gene>
<organism evidence="4 5">
    <name type="scientific">Escallonia rubra</name>
    <dbReference type="NCBI Taxonomy" id="112253"/>
    <lineage>
        <taxon>Eukaryota</taxon>
        <taxon>Viridiplantae</taxon>
        <taxon>Streptophyta</taxon>
        <taxon>Embryophyta</taxon>
        <taxon>Tracheophyta</taxon>
        <taxon>Spermatophyta</taxon>
        <taxon>Magnoliopsida</taxon>
        <taxon>eudicotyledons</taxon>
        <taxon>Gunneridae</taxon>
        <taxon>Pentapetalae</taxon>
        <taxon>asterids</taxon>
        <taxon>campanulids</taxon>
        <taxon>Escalloniales</taxon>
        <taxon>Escalloniaceae</taxon>
        <taxon>Escallonia</taxon>
    </lineage>
</organism>
<proteinExistence type="predicted"/>
<evidence type="ECO:0000256" key="2">
    <source>
        <dbReference type="ARBA" id="ARBA00022737"/>
    </source>
</evidence>
<dbReference type="EMBL" id="JAVXUO010001759">
    <property type="protein sequence ID" value="KAK2979410.1"/>
    <property type="molecule type" value="Genomic_DNA"/>
</dbReference>
<name>A0AA88UCL0_9ASTE</name>
<evidence type="ECO:0000313" key="5">
    <source>
        <dbReference type="Proteomes" id="UP001187471"/>
    </source>
</evidence>
<feature type="compositionally biased region" description="Low complexity" evidence="3">
    <location>
        <begin position="29"/>
        <end position="40"/>
    </location>
</feature>
<dbReference type="InterPro" id="IPR052254">
    <property type="entry name" value="CUL4-DDB1_E3_ligase_receptor"/>
</dbReference>
<evidence type="ECO:0000256" key="1">
    <source>
        <dbReference type="ARBA" id="ARBA00022574"/>
    </source>
</evidence>
<feature type="region of interest" description="Disordered" evidence="3">
    <location>
        <begin position="22"/>
        <end position="50"/>
    </location>
</feature>
<protein>
    <submittedName>
        <fullName evidence="4">Uncharacterized protein</fullName>
    </submittedName>
</protein>
<dbReference type="PANTHER" id="PTHR44472:SF1">
    <property type="entry name" value="DDB1 AND CUL4 ASSOCIATED FACTOR 4"/>
    <property type="match status" value="1"/>
</dbReference>
<evidence type="ECO:0000256" key="3">
    <source>
        <dbReference type="SAM" id="MobiDB-lite"/>
    </source>
</evidence>
<keyword evidence="5" id="KW-1185">Reference proteome</keyword>
<dbReference type="AlphaFoldDB" id="A0AA88UCL0"/>
<dbReference type="PANTHER" id="PTHR44472">
    <property type="entry name" value="DDB1- AND CUL4-ASSOCIATED FACTOR 4-RELATED"/>
    <property type="match status" value="1"/>
</dbReference>